<dbReference type="InterPro" id="IPR020930">
    <property type="entry name" value="Ribosomal_uL5_bac-type"/>
</dbReference>
<feature type="domain" description="Large ribosomal subunit protein bL25 L25" evidence="6">
    <location>
        <begin position="10"/>
        <end position="83"/>
    </location>
</feature>
<comment type="function">
    <text evidence="5">This is one of the proteins that binds to the 5S RNA in the ribosome where it forms part of the central protuberance.</text>
</comment>
<reference evidence="8" key="1">
    <citation type="submission" date="2024-06" db="EMBL/GenBank/DDBJ databases">
        <title>Draft Genome Sequence of Deinococcus sonorensis Type Strain KR-87, a Biofilm Producing Representative of the Genus Deinococcus.</title>
        <authorList>
            <person name="Boren L.S."/>
            <person name="Grosso R.A."/>
            <person name="Hugenberg-Cox A.N."/>
            <person name="Hill J.T.E."/>
            <person name="Albert C.M."/>
            <person name="Tuohy J.M."/>
        </authorList>
    </citation>
    <scope>NUCLEOTIDE SEQUENCE</scope>
    <source>
        <strain evidence="8">KR-87</strain>
    </source>
</reference>
<comment type="similarity">
    <text evidence="5">Belongs to the bacterial ribosomal protein bL25 family. CTC subfamily.</text>
</comment>
<dbReference type="RefSeq" id="WP_350245179.1">
    <property type="nucleotide sequence ID" value="NZ_CP158299.1"/>
</dbReference>
<organism evidence="8">
    <name type="scientific">Deinococcus sonorensis KR-87</name>
    <dbReference type="NCBI Taxonomy" id="694439"/>
    <lineage>
        <taxon>Bacteria</taxon>
        <taxon>Thermotogati</taxon>
        <taxon>Deinococcota</taxon>
        <taxon>Deinococci</taxon>
        <taxon>Deinococcales</taxon>
        <taxon>Deinococcaceae</taxon>
        <taxon>Deinococcus</taxon>
    </lineage>
</organism>
<protein>
    <recommendedName>
        <fullName evidence="5">Large ribosomal subunit protein bL25</fullName>
    </recommendedName>
    <alternativeName>
        <fullName evidence="5">General stress protein CTC</fullName>
    </alternativeName>
</protein>
<dbReference type="Pfam" id="PF14693">
    <property type="entry name" value="Ribosomal_TL5_C"/>
    <property type="match status" value="1"/>
</dbReference>
<comment type="subunit">
    <text evidence="5">Part of the 50S ribosomal subunit; part of the 5S rRNA/L5/L18/L25 subcomplex. Contacts the 5S rRNA. Binds to the 5S rRNA independently of L5 and L18.</text>
</comment>
<dbReference type="Pfam" id="PF01386">
    <property type="entry name" value="Ribosomal_L25p"/>
    <property type="match status" value="1"/>
</dbReference>
<name>A0AAU7UF96_9DEIO</name>
<dbReference type="GO" id="GO:0008097">
    <property type="term" value="F:5S rRNA binding"/>
    <property type="evidence" value="ECO:0007669"/>
    <property type="project" value="InterPro"/>
</dbReference>
<gene>
    <name evidence="5" type="primary">rplY</name>
    <name evidence="5" type="synonym">ctc</name>
    <name evidence="8" type="ORF">ABOD76_12420</name>
</gene>
<keyword evidence="1 5" id="KW-0699">rRNA-binding</keyword>
<keyword evidence="3 5" id="KW-0689">Ribosomal protein</keyword>
<dbReference type="NCBIfam" id="NF004137">
    <property type="entry name" value="PRK05618.3-3"/>
    <property type="match status" value="1"/>
</dbReference>
<evidence type="ECO:0000259" key="7">
    <source>
        <dbReference type="Pfam" id="PF14693"/>
    </source>
</evidence>
<feature type="domain" description="Large ribosomal subunit protein bL25 beta" evidence="7">
    <location>
        <begin position="92"/>
        <end position="175"/>
    </location>
</feature>
<evidence type="ECO:0000256" key="5">
    <source>
        <dbReference type="HAMAP-Rule" id="MF_01334"/>
    </source>
</evidence>
<proteinExistence type="inferred from homology"/>
<dbReference type="InterPro" id="IPR011035">
    <property type="entry name" value="Ribosomal_bL25/Gln-tRNA_synth"/>
</dbReference>
<dbReference type="CDD" id="cd00495">
    <property type="entry name" value="Ribosomal_L25_TL5_CTC"/>
    <property type="match status" value="1"/>
</dbReference>
<dbReference type="GO" id="GO:0006412">
    <property type="term" value="P:translation"/>
    <property type="evidence" value="ECO:0007669"/>
    <property type="project" value="UniProtKB-UniRule"/>
</dbReference>
<evidence type="ECO:0000256" key="2">
    <source>
        <dbReference type="ARBA" id="ARBA00022884"/>
    </source>
</evidence>
<evidence type="ECO:0000256" key="1">
    <source>
        <dbReference type="ARBA" id="ARBA00022730"/>
    </source>
</evidence>
<keyword evidence="4 5" id="KW-0687">Ribonucleoprotein</keyword>
<dbReference type="Gene3D" id="2.170.120.20">
    <property type="entry name" value="Ribosomal protein L25, beta domain"/>
    <property type="match status" value="1"/>
</dbReference>
<dbReference type="NCBIfam" id="TIGR00731">
    <property type="entry name" value="bL25_bact_ctc"/>
    <property type="match status" value="1"/>
</dbReference>
<accession>A0AAU7UF96</accession>
<evidence type="ECO:0000256" key="4">
    <source>
        <dbReference type="ARBA" id="ARBA00023274"/>
    </source>
</evidence>
<evidence type="ECO:0000313" key="8">
    <source>
        <dbReference type="EMBL" id="XBV87069.1"/>
    </source>
</evidence>
<dbReference type="Gene3D" id="2.40.240.10">
    <property type="entry name" value="Ribosomal Protein L25, Chain P"/>
    <property type="match status" value="1"/>
</dbReference>
<dbReference type="KEGG" id="dsc:ABOD76_12420"/>
<dbReference type="InterPro" id="IPR020057">
    <property type="entry name" value="Ribosomal_bL25_b-dom"/>
</dbReference>
<evidence type="ECO:0000256" key="3">
    <source>
        <dbReference type="ARBA" id="ARBA00022980"/>
    </source>
</evidence>
<dbReference type="HAMAP" id="MF_01334">
    <property type="entry name" value="Ribosomal_bL25_CTC"/>
    <property type="match status" value="1"/>
</dbReference>
<dbReference type="PANTHER" id="PTHR33284:SF1">
    <property type="entry name" value="RIBOSOMAL PROTEIN L25_GLN-TRNA SYNTHETASE, ANTI-CODON-BINDING DOMAIN-CONTAINING PROTEIN"/>
    <property type="match status" value="1"/>
</dbReference>
<dbReference type="PANTHER" id="PTHR33284">
    <property type="entry name" value="RIBOSOMAL PROTEIN L25/GLN-TRNA SYNTHETASE, ANTI-CODON-BINDING DOMAIN-CONTAINING PROTEIN"/>
    <property type="match status" value="1"/>
</dbReference>
<dbReference type="EMBL" id="CP158299">
    <property type="protein sequence ID" value="XBV87069.1"/>
    <property type="molecule type" value="Genomic_DNA"/>
</dbReference>
<dbReference type="InterPro" id="IPR037121">
    <property type="entry name" value="Ribosomal_bL25_C"/>
</dbReference>
<dbReference type="InterPro" id="IPR001021">
    <property type="entry name" value="Ribosomal_bL25_long"/>
</dbReference>
<dbReference type="GO" id="GO:0003735">
    <property type="term" value="F:structural constituent of ribosome"/>
    <property type="evidence" value="ECO:0007669"/>
    <property type="project" value="InterPro"/>
</dbReference>
<dbReference type="InterPro" id="IPR020056">
    <property type="entry name" value="Rbsml_bL25/Gln-tRNA_synth_N"/>
</dbReference>
<sequence>MELKATQRKTQEKLQDGLMPAVAYNSEENVSFAIERKAFDRAFRQAGRTGLFDITIEGGKSFPALVKSVQMDKRKREAIHVDFTIVHYGEPIEVAVPIHTTGKAQGEVMGGLVDVVVHNLQIIAPGPRRIPQELTVDVTRLNIGDHVTAGQVRLPEGVKLAADPELVLVSVLAPRLSEDEAAAETQAAQVAGMVASGELSEDAAEAVLEGSASLEQVREDANADEAAEPTQE</sequence>
<keyword evidence="2 5" id="KW-0694">RNA-binding</keyword>
<dbReference type="InterPro" id="IPR029751">
    <property type="entry name" value="Ribosomal_L25_dom"/>
</dbReference>
<dbReference type="SUPFAM" id="SSF50715">
    <property type="entry name" value="Ribosomal protein L25-like"/>
    <property type="match status" value="1"/>
</dbReference>
<evidence type="ECO:0000259" key="6">
    <source>
        <dbReference type="Pfam" id="PF01386"/>
    </source>
</evidence>
<dbReference type="GO" id="GO:0022625">
    <property type="term" value="C:cytosolic large ribosomal subunit"/>
    <property type="evidence" value="ECO:0007669"/>
    <property type="project" value="TreeGrafter"/>
</dbReference>
<dbReference type="AlphaFoldDB" id="A0AAU7UF96"/>